<dbReference type="OrthoDB" id="10021397at2759"/>
<feature type="transmembrane region" description="Helical" evidence="5">
    <location>
        <begin position="240"/>
        <end position="261"/>
    </location>
</feature>
<feature type="transmembrane region" description="Helical" evidence="5">
    <location>
        <begin position="347"/>
        <end position="364"/>
    </location>
</feature>
<reference evidence="7" key="1">
    <citation type="journal article" date="2020" name="Stud. Mycol.">
        <title>101 Dothideomycetes genomes: a test case for predicting lifestyles and emergence of pathogens.</title>
        <authorList>
            <person name="Haridas S."/>
            <person name="Albert R."/>
            <person name="Binder M."/>
            <person name="Bloem J."/>
            <person name="Labutti K."/>
            <person name="Salamov A."/>
            <person name="Andreopoulos B."/>
            <person name="Baker S."/>
            <person name="Barry K."/>
            <person name="Bills G."/>
            <person name="Bluhm B."/>
            <person name="Cannon C."/>
            <person name="Castanera R."/>
            <person name="Culley D."/>
            <person name="Daum C."/>
            <person name="Ezra D."/>
            <person name="Gonzalez J."/>
            <person name="Henrissat B."/>
            <person name="Kuo A."/>
            <person name="Liang C."/>
            <person name="Lipzen A."/>
            <person name="Lutzoni F."/>
            <person name="Magnuson J."/>
            <person name="Mondo S."/>
            <person name="Nolan M."/>
            <person name="Ohm R."/>
            <person name="Pangilinan J."/>
            <person name="Park H.-J."/>
            <person name="Ramirez L."/>
            <person name="Alfaro M."/>
            <person name="Sun H."/>
            <person name="Tritt A."/>
            <person name="Yoshinaga Y."/>
            <person name="Zwiers L.-H."/>
            <person name="Turgeon B."/>
            <person name="Goodwin S."/>
            <person name="Spatafora J."/>
            <person name="Crous P."/>
            <person name="Grigoriev I."/>
        </authorList>
    </citation>
    <scope>NUCLEOTIDE SEQUENCE</scope>
    <source>
        <strain evidence="7">CBS 207.26</strain>
    </source>
</reference>
<dbReference type="Gene3D" id="1.20.1250.20">
    <property type="entry name" value="MFS general substrate transporter like domains"/>
    <property type="match status" value="1"/>
</dbReference>
<dbReference type="Gene3D" id="1.20.1720.10">
    <property type="entry name" value="Multidrug resistance protein D"/>
    <property type="match status" value="1"/>
</dbReference>
<dbReference type="PANTHER" id="PTHR23501:SF199">
    <property type="entry name" value="MFS EFFLUX TRANSPORTER INPD-RELATED"/>
    <property type="match status" value="1"/>
</dbReference>
<feature type="transmembrane region" description="Helical" evidence="5">
    <location>
        <begin position="12"/>
        <end position="31"/>
    </location>
</feature>
<evidence type="ECO:0000256" key="1">
    <source>
        <dbReference type="ARBA" id="ARBA00004141"/>
    </source>
</evidence>
<evidence type="ECO:0000256" key="3">
    <source>
        <dbReference type="ARBA" id="ARBA00022989"/>
    </source>
</evidence>
<feature type="transmembrane region" description="Helical" evidence="5">
    <location>
        <begin position="53"/>
        <end position="71"/>
    </location>
</feature>
<organism evidence="7 8">
    <name type="scientific">Zopfia rhizophila CBS 207.26</name>
    <dbReference type="NCBI Taxonomy" id="1314779"/>
    <lineage>
        <taxon>Eukaryota</taxon>
        <taxon>Fungi</taxon>
        <taxon>Dikarya</taxon>
        <taxon>Ascomycota</taxon>
        <taxon>Pezizomycotina</taxon>
        <taxon>Dothideomycetes</taxon>
        <taxon>Dothideomycetes incertae sedis</taxon>
        <taxon>Zopfiaceae</taxon>
        <taxon>Zopfia</taxon>
    </lineage>
</organism>
<feature type="transmembrane region" description="Helical" evidence="5">
    <location>
        <begin position="376"/>
        <end position="402"/>
    </location>
</feature>
<dbReference type="PANTHER" id="PTHR23501">
    <property type="entry name" value="MAJOR FACILITATOR SUPERFAMILY"/>
    <property type="match status" value="1"/>
</dbReference>
<feature type="transmembrane region" description="Helical" evidence="5">
    <location>
        <begin position="214"/>
        <end position="234"/>
    </location>
</feature>
<dbReference type="GO" id="GO:0022857">
    <property type="term" value="F:transmembrane transporter activity"/>
    <property type="evidence" value="ECO:0007669"/>
    <property type="project" value="InterPro"/>
</dbReference>
<dbReference type="InterPro" id="IPR020846">
    <property type="entry name" value="MFS_dom"/>
</dbReference>
<feature type="transmembrane region" description="Helical" evidence="5">
    <location>
        <begin position="108"/>
        <end position="129"/>
    </location>
</feature>
<name>A0A6A6EU02_9PEZI</name>
<keyword evidence="3 5" id="KW-1133">Transmembrane helix</keyword>
<evidence type="ECO:0000256" key="2">
    <source>
        <dbReference type="ARBA" id="ARBA00022692"/>
    </source>
</evidence>
<feature type="transmembrane region" description="Helical" evidence="5">
    <location>
        <begin position="141"/>
        <end position="161"/>
    </location>
</feature>
<sequence length="548" mass="59390">MAPDESDSYLTGWRLAVVITSLFFGSFLLALDTNIINVAIPQISTEFKALDDVAWYGTAYLVTLTAFQPIYGSMYKFFSTTIVYRTSILVFEVGSVLCAAAKVSPAFIAGRAIAGFGAAGLLQGALSIISQVVPLEERPMYMGIVISVFAITVCIGPPLGGVFTQHNSWRWCFWINLPIGALVLLALTLFLRIKNEDNEYRSLSLKKKVASMDPLGCLFFISTVCCLLLALQWGGQTKPWNSTTIIGLLVGAGVLTIVFVFTQWKLQELALIPPRVLQQRSIWTSAAVLFFLGGACYVNSFFLPFYFQAVHGIAPVDSGVDVIPYLLPQTVAIAVVSVFVKQWGYYVPYMLAGELICILGQALLTQLTENTPTVKWASYLVVAGIGNGMAMQLPYTAVQVVLSDKDIPTGNAIAVLSFQLGGAIAISMGQTISITTILDLLPQRLPQLSTQATLKAGAAGLQLLASTPQELITLRQIWNEAIKRIMLLAVFLVGASVPFTLGMEWLNAKKVAAKKNNGEDRDNNVKGSVEKESKTDVDVLAKGQTLTV</sequence>
<feature type="transmembrane region" description="Helical" evidence="5">
    <location>
        <begin position="322"/>
        <end position="340"/>
    </location>
</feature>
<keyword evidence="2 5" id="KW-0812">Transmembrane</keyword>
<protein>
    <submittedName>
        <fullName evidence="7">MFS general substrate transporter</fullName>
    </submittedName>
</protein>
<evidence type="ECO:0000256" key="5">
    <source>
        <dbReference type="SAM" id="Phobius"/>
    </source>
</evidence>
<feature type="domain" description="Major facilitator superfamily (MFS) profile" evidence="6">
    <location>
        <begin position="18"/>
        <end position="506"/>
    </location>
</feature>
<feature type="transmembrane region" description="Helical" evidence="5">
    <location>
        <begin position="282"/>
        <end position="302"/>
    </location>
</feature>
<evidence type="ECO:0000313" key="8">
    <source>
        <dbReference type="Proteomes" id="UP000800200"/>
    </source>
</evidence>
<feature type="transmembrane region" description="Helical" evidence="5">
    <location>
        <begin position="414"/>
        <end position="438"/>
    </location>
</feature>
<dbReference type="InterPro" id="IPR036259">
    <property type="entry name" value="MFS_trans_sf"/>
</dbReference>
<dbReference type="InterPro" id="IPR011701">
    <property type="entry name" value="MFS"/>
</dbReference>
<dbReference type="EMBL" id="ML994611">
    <property type="protein sequence ID" value="KAF2194761.1"/>
    <property type="molecule type" value="Genomic_DNA"/>
</dbReference>
<dbReference type="Proteomes" id="UP000800200">
    <property type="component" value="Unassembled WGS sequence"/>
</dbReference>
<feature type="transmembrane region" description="Helical" evidence="5">
    <location>
        <begin position="173"/>
        <end position="193"/>
    </location>
</feature>
<evidence type="ECO:0000256" key="4">
    <source>
        <dbReference type="ARBA" id="ARBA00023136"/>
    </source>
</evidence>
<gene>
    <name evidence="7" type="ORF">K469DRAFT_744576</name>
</gene>
<dbReference type="CDD" id="cd17502">
    <property type="entry name" value="MFS_Azr1_MDR_like"/>
    <property type="match status" value="1"/>
</dbReference>
<accession>A0A6A6EU02</accession>
<comment type="subcellular location">
    <subcellularLocation>
        <location evidence="1">Membrane</location>
        <topology evidence="1">Multi-pass membrane protein</topology>
    </subcellularLocation>
</comment>
<feature type="transmembrane region" description="Helical" evidence="5">
    <location>
        <begin position="485"/>
        <end position="506"/>
    </location>
</feature>
<dbReference type="Pfam" id="PF07690">
    <property type="entry name" value="MFS_1"/>
    <property type="match status" value="1"/>
</dbReference>
<dbReference type="GO" id="GO:0005886">
    <property type="term" value="C:plasma membrane"/>
    <property type="evidence" value="ECO:0007669"/>
    <property type="project" value="TreeGrafter"/>
</dbReference>
<evidence type="ECO:0000313" key="7">
    <source>
        <dbReference type="EMBL" id="KAF2194761.1"/>
    </source>
</evidence>
<dbReference type="FunFam" id="1.20.1720.10:FF:000012">
    <property type="entry name" value="MFS toxin efflux pump (AflT)"/>
    <property type="match status" value="1"/>
</dbReference>
<dbReference type="AlphaFoldDB" id="A0A6A6EU02"/>
<keyword evidence="8" id="KW-1185">Reference proteome</keyword>
<keyword evidence="4 5" id="KW-0472">Membrane</keyword>
<dbReference type="PROSITE" id="PS50850">
    <property type="entry name" value="MFS"/>
    <property type="match status" value="1"/>
</dbReference>
<proteinExistence type="predicted"/>
<evidence type="ECO:0000259" key="6">
    <source>
        <dbReference type="PROSITE" id="PS50850"/>
    </source>
</evidence>
<dbReference type="SUPFAM" id="SSF103473">
    <property type="entry name" value="MFS general substrate transporter"/>
    <property type="match status" value="1"/>
</dbReference>
<dbReference type="PRINTS" id="PR01036">
    <property type="entry name" value="TCRTETB"/>
</dbReference>